<feature type="compositionally biased region" description="Acidic residues" evidence="1">
    <location>
        <begin position="142"/>
        <end position="176"/>
    </location>
</feature>
<comment type="caution">
    <text evidence="2">The sequence shown here is derived from an EMBL/GenBank/DDBJ whole genome shotgun (WGS) entry which is preliminary data.</text>
</comment>
<dbReference type="AlphaFoldDB" id="A0A4Q2D0H9"/>
<name>A0A4Q2D0H9_9AGAR</name>
<evidence type="ECO:0000313" key="2">
    <source>
        <dbReference type="EMBL" id="RXW12329.1"/>
    </source>
</evidence>
<organism evidence="2 3">
    <name type="scientific">Candolleomyces aberdarensis</name>
    <dbReference type="NCBI Taxonomy" id="2316362"/>
    <lineage>
        <taxon>Eukaryota</taxon>
        <taxon>Fungi</taxon>
        <taxon>Dikarya</taxon>
        <taxon>Basidiomycota</taxon>
        <taxon>Agaricomycotina</taxon>
        <taxon>Agaricomycetes</taxon>
        <taxon>Agaricomycetidae</taxon>
        <taxon>Agaricales</taxon>
        <taxon>Agaricineae</taxon>
        <taxon>Psathyrellaceae</taxon>
        <taxon>Candolleomyces</taxon>
    </lineage>
</organism>
<reference evidence="2 3" key="1">
    <citation type="submission" date="2019-01" db="EMBL/GenBank/DDBJ databases">
        <title>Draft genome sequence of Psathyrella aberdarensis IHI B618.</title>
        <authorList>
            <person name="Buettner E."/>
            <person name="Kellner H."/>
        </authorList>
    </citation>
    <scope>NUCLEOTIDE SEQUENCE [LARGE SCALE GENOMIC DNA]</scope>
    <source>
        <strain evidence="2 3">IHI B618</strain>
    </source>
</reference>
<protein>
    <submittedName>
        <fullName evidence="2">Uncharacterized protein</fullName>
    </submittedName>
</protein>
<evidence type="ECO:0000256" key="1">
    <source>
        <dbReference type="SAM" id="MobiDB-lite"/>
    </source>
</evidence>
<dbReference type="EMBL" id="SDEE01001286">
    <property type="protein sequence ID" value="RXW12329.1"/>
    <property type="molecule type" value="Genomic_DNA"/>
</dbReference>
<evidence type="ECO:0000313" key="3">
    <source>
        <dbReference type="Proteomes" id="UP000290288"/>
    </source>
</evidence>
<keyword evidence="3" id="KW-1185">Reference proteome</keyword>
<accession>A0A4Q2D0H9</accession>
<sequence length="176" mass="20375">MARRFVMTYPERKFIVAMSHFVNQAKRERRDEAFLGQFYGRVFAKWPEPYIGQHFHHHQAERRMFLRLRLLKCHEAAHLIEPPCDWEVFLTLPDLEHGIVSDYLIEKGREHMNELGNRIMARLATVSAPVVDNGSNFIDLTGSDDESMASTEDESMEGTDDDATQNGSESEDDDEE</sequence>
<proteinExistence type="predicted"/>
<dbReference type="Proteomes" id="UP000290288">
    <property type="component" value="Unassembled WGS sequence"/>
</dbReference>
<gene>
    <name evidence="2" type="ORF">EST38_g13523</name>
</gene>
<feature type="region of interest" description="Disordered" evidence="1">
    <location>
        <begin position="136"/>
        <end position="176"/>
    </location>
</feature>